<keyword evidence="2" id="KW-0677">Repeat</keyword>
<sequence>MSFFRKTSLKGVDYKARLEHKLYLAKEDPDPIFDLSDCDLKVVPKGVYSVCKVLRKESLLLHHNCLNSLSGGGSLEDLSLLNILDLSSNNLSTIPDNICYLTNLKELYLNNNLIKSLPDSICELKELRVLSCPFNRLKKLPQGMSAMMSLEELYLQGNPALCTLPDNLCLCPRLCQLVLDIGRFFHPPNDVVLQGTNAVLTFLGLQMGVAYKGVVEFKEEKKTSQHDNKNLAYSSSQDKLIQEKLLALEKKKEGKQMECRAIERELAVQKEQEIRFHNMLKEGKDKLVEDLKAQQMKIAEEVLKFQNKKEAERSKLVTHLKQMEESSDVIIKKMLQIGKAERQPWRIIQQQEMDHAAEEILFQHNLDVDLRKKEILNDMGNLIEEEGLKIMEHEDIRAQLVKDSLSREVEWDEQLANLFANKLNDQSSIVNSIGQNETMQEAAVAKLLEKNDLESWRLTAQLKIIERQLAHLTSLELKKKKFNLEQLQCELSSKRCQLSELLVSVLAKQDERKTQLLNILRRMEERRPEESPDYWLEQYQKLLECQIRLDNSLVEEMVLLGVPQHLPALLNLELDEVSFENLKAVGITDEEEKFAVYKAIRNYITKKAVATAPEYQDEAGPSPTAPPVDYDTECVICMNSECELVFVPCGHLCCCRGCSQKLAQCPLCRSQIAQKVFVIINTV</sequence>
<dbReference type="OMA" id="LWCSSEC"/>
<dbReference type="InterPro" id="IPR055414">
    <property type="entry name" value="LRR_R13L4/SHOC2-like"/>
</dbReference>
<dbReference type="InterPro" id="IPR013083">
    <property type="entry name" value="Znf_RING/FYVE/PHD"/>
</dbReference>
<dbReference type="PANTHER" id="PTHR48051">
    <property type="match status" value="1"/>
</dbReference>
<dbReference type="Gene3D" id="3.80.10.10">
    <property type="entry name" value="Ribonuclease Inhibitor"/>
    <property type="match status" value="1"/>
</dbReference>
<reference evidence="8" key="1">
    <citation type="submission" date="2022-01" db="UniProtKB">
        <authorList>
            <consortium name="EnsemblMetazoa"/>
        </authorList>
    </citation>
    <scope>IDENTIFICATION</scope>
</reference>
<dbReference type="GO" id="GO:0005737">
    <property type="term" value="C:cytoplasm"/>
    <property type="evidence" value="ECO:0007669"/>
    <property type="project" value="TreeGrafter"/>
</dbReference>
<keyword evidence="4" id="KW-0862">Zinc</keyword>
<dbReference type="GeneID" id="106664867"/>
<keyword evidence="1" id="KW-0433">Leucine-rich repeat</keyword>
<evidence type="ECO:0000256" key="1">
    <source>
        <dbReference type="ARBA" id="ARBA00022614"/>
    </source>
</evidence>
<proteinExistence type="predicted"/>
<dbReference type="PANTHER" id="PTHR48051:SF54">
    <property type="entry name" value="LEUCINE-RICH REPEAT-CONTAINING PROTEIN"/>
    <property type="match status" value="1"/>
</dbReference>
<evidence type="ECO:0000256" key="3">
    <source>
        <dbReference type="ARBA" id="ARBA00022771"/>
    </source>
</evidence>
<dbReference type="CDD" id="cd16515">
    <property type="entry name" value="RING-HC_LRSAM1"/>
    <property type="match status" value="1"/>
</dbReference>
<evidence type="ECO:0000256" key="4">
    <source>
        <dbReference type="ARBA" id="ARBA00022833"/>
    </source>
</evidence>
<dbReference type="Pfam" id="PF23598">
    <property type="entry name" value="LRR_14"/>
    <property type="match status" value="1"/>
</dbReference>
<dbReference type="PROSITE" id="PS50089">
    <property type="entry name" value="ZF_RING_2"/>
    <property type="match status" value="1"/>
</dbReference>
<evidence type="ECO:0000256" key="5">
    <source>
        <dbReference type="PROSITE-ProRule" id="PRU00175"/>
    </source>
</evidence>
<dbReference type="OrthoDB" id="1711136at2759"/>
<protein>
    <recommendedName>
        <fullName evidence="7">RING-type domain-containing protein</fullName>
    </recommendedName>
</protein>
<dbReference type="RefSeq" id="XP_014246399.1">
    <property type="nucleotide sequence ID" value="XM_014390913.2"/>
</dbReference>
<dbReference type="SMART" id="SM00369">
    <property type="entry name" value="LRR_TYP"/>
    <property type="match status" value="3"/>
</dbReference>
<keyword evidence="9" id="KW-1185">Reference proteome</keyword>
<evidence type="ECO:0000313" key="8">
    <source>
        <dbReference type="EnsemblMetazoa" id="XP_014246399.1"/>
    </source>
</evidence>
<dbReference type="InterPro" id="IPR001841">
    <property type="entry name" value="Znf_RING"/>
</dbReference>
<dbReference type="Proteomes" id="UP000494040">
    <property type="component" value="Unassembled WGS sequence"/>
</dbReference>
<feature type="domain" description="RING-type" evidence="7">
    <location>
        <begin position="634"/>
        <end position="669"/>
    </location>
</feature>
<accession>A0A8I6RHI1</accession>
<dbReference type="KEGG" id="clec:106664867"/>
<dbReference type="SUPFAM" id="SSF57850">
    <property type="entry name" value="RING/U-box"/>
    <property type="match status" value="1"/>
</dbReference>
<dbReference type="InterPro" id="IPR003591">
    <property type="entry name" value="Leu-rich_rpt_typical-subtyp"/>
</dbReference>
<keyword evidence="3 5" id="KW-0479">Metal-binding</keyword>
<evidence type="ECO:0000256" key="2">
    <source>
        <dbReference type="ARBA" id="ARBA00022737"/>
    </source>
</evidence>
<dbReference type="InterPro" id="IPR001611">
    <property type="entry name" value="Leu-rich_rpt"/>
</dbReference>
<dbReference type="GO" id="GO:0008270">
    <property type="term" value="F:zinc ion binding"/>
    <property type="evidence" value="ECO:0007669"/>
    <property type="project" value="UniProtKB-KW"/>
</dbReference>
<dbReference type="InterPro" id="IPR032675">
    <property type="entry name" value="LRR_dom_sf"/>
</dbReference>
<name>A0A8I6RHI1_CIMLE</name>
<dbReference type="AlphaFoldDB" id="A0A8I6RHI1"/>
<feature type="coiled-coil region" evidence="6">
    <location>
        <begin position="245"/>
        <end position="272"/>
    </location>
</feature>
<evidence type="ECO:0000313" key="9">
    <source>
        <dbReference type="Proteomes" id="UP000494040"/>
    </source>
</evidence>
<dbReference type="SUPFAM" id="SSF52058">
    <property type="entry name" value="L domain-like"/>
    <property type="match status" value="1"/>
</dbReference>
<organism evidence="8 9">
    <name type="scientific">Cimex lectularius</name>
    <name type="common">Bed bug</name>
    <name type="synonym">Acanthia lectularia</name>
    <dbReference type="NCBI Taxonomy" id="79782"/>
    <lineage>
        <taxon>Eukaryota</taxon>
        <taxon>Metazoa</taxon>
        <taxon>Ecdysozoa</taxon>
        <taxon>Arthropoda</taxon>
        <taxon>Hexapoda</taxon>
        <taxon>Insecta</taxon>
        <taxon>Pterygota</taxon>
        <taxon>Neoptera</taxon>
        <taxon>Paraneoptera</taxon>
        <taxon>Hemiptera</taxon>
        <taxon>Heteroptera</taxon>
        <taxon>Panheteroptera</taxon>
        <taxon>Cimicomorpha</taxon>
        <taxon>Cimicidae</taxon>
        <taxon>Cimex</taxon>
    </lineage>
</organism>
<evidence type="ECO:0000259" key="7">
    <source>
        <dbReference type="PROSITE" id="PS50089"/>
    </source>
</evidence>
<dbReference type="EnsemblMetazoa" id="XM_014390913.2">
    <property type="protein sequence ID" value="XP_014246399.1"/>
    <property type="gene ID" value="LOC106664867"/>
</dbReference>
<dbReference type="Gene3D" id="3.30.40.10">
    <property type="entry name" value="Zinc/RING finger domain, C3HC4 (zinc finger)"/>
    <property type="match status" value="1"/>
</dbReference>
<dbReference type="InterPro" id="IPR050216">
    <property type="entry name" value="LRR_domain-containing"/>
</dbReference>
<dbReference type="Pfam" id="PF13920">
    <property type="entry name" value="zf-C3HC4_3"/>
    <property type="match status" value="1"/>
</dbReference>
<evidence type="ECO:0000256" key="6">
    <source>
        <dbReference type="SAM" id="Coils"/>
    </source>
</evidence>
<keyword evidence="3 5" id="KW-0863">Zinc-finger</keyword>
<keyword evidence="6" id="KW-0175">Coiled coil</keyword>
<dbReference type="PROSITE" id="PS51450">
    <property type="entry name" value="LRR"/>
    <property type="match status" value="2"/>
</dbReference>